<reference evidence="2" key="2">
    <citation type="submission" date="2025-08" db="UniProtKB">
        <authorList>
            <consortium name="RefSeq"/>
        </authorList>
    </citation>
    <scope>IDENTIFICATION</scope>
    <source>
        <tissue evidence="2">Leaf</tissue>
    </source>
</reference>
<accession>A0AC58SJ86</accession>
<gene>
    <name evidence="2" type="primary">LOC142168253</name>
</gene>
<dbReference type="RefSeq" id="XP_075085014.1">
    <property type="nucleotide sequence ID" value="XM_075228913.1"/>
</dbReference>
<name>A0AC58SJ86_TOBAC</name>
<sequence length="472" mass="54969">MSLDYIPPELIDGSLLVKLDKEETNREADKWKAALLVYVIGETPGYNYMRRYMAQNWNMVAEPEVYYHEKGYYIVKFQSMADLNEVQYADPYSINNKPMILKQWCPEFDFNVEFLTELPLWVKFPSLPMNCSSLNSLSRIASAIEVPKYADECTTKQTRIPFARMLIEVNVTKPLPDEVTRKQGPKKVVQTWVPKEAKRDTAEANGEKKGNQYEAGNQKAQHPIEKVDTEELSPHSKEKHLLKGKAAKEINGRPVNQLIEAAILVRNEFEILQCEDDVMTKLLPTDIVLKKAAQIIHCSVVSRNQQIECEMTIVYGYNKVEQRRDLWQQLNSLSQTITKPWIIWGNFNSLLSPQDRLKGATVTSYEIKDCTECIQQLMLNELIWKGDYYTWTNKQQGGDIIWSRIDRAFGNAEWMVKYGHLLNEYKLPHISDHCPMMITTNVREPRIITTFKFFNVWATHENFLHLMENNWK</sequence>
<evidence type="ECO:0000313" key="1">
    <source>
        <dbReference type="Proteomes" id="UP000790787"/>
    </source>
</evidence>
<protein>
    <submittedName>
        <fullName evidence="2">Uncharacterized protein LOC142168253</fullName>
    </submittedName>
</protein>
<reference evidence="1" key="1">
    <citation type="journal article" date="2014" name="Nat. Commun.">
        <title>The tobacco genome sequence and its comparison with those of tomato and potato.</title>
        <authorList>
            <person name="Sierro N."/>
            <person name="Battey J.N."/>
            <person name="Ouadi S."/>
            <person name="Bakaher N."/>
            <person name="Bovet L."/>
            <person name="Willig A."/>
            <person name="Goepfert S."/>
            <person name="Peitsch M.C."/>
            <person name="Ivanov N.V."/>
        </authorList>
    </citation>
    <scope>NUCLEOTIDE SEQUENCE [LARGE SCALE GENOMIC DNA]</scope>
</reference>
<organism evidence="1 2">
    <name type="scientific">Nicotiana tabacum</name>
    <name type="common">Common tobacco</name>
    <dbReference type="NCBI Taxonomy" id="4097"/>
    <lineage>
        <taxon>Eukaryota</taxon>
        <taxon>Viridiplantae</taxon>
        <taxon>Streptophyta</taxon>
        <taxon>Embryophyta</taxon>
        <taxon>Tracheophyta</taxon>
        <taxon>Spermatophyta</taxon>
        <taxon>Magnoliopsida</taxon>
        <taxon>eudicotyledons</taxon>
        <taxon>Gunneridae</taxon>
        <taxon>Pentapetalae</taxon>
        <taxon>asterids</taxon>
        <taxon>lamiids</taxon>
        <taxon>Solanales</taxon>
        <taxon>Solanaceae</taxon>
        <taxon>Nicotianoideae</taxon>
        <taxon>Nicotianeae</taxon>
        <taxon>Nicotiana</taxon>
    </lineage>
</organism>
<evidence type="ECO:0000313" key="2">
    <source>
        <dbReference type="RefSeq" id="XP_075085014.1"/>
    </source>
</evidence>
<proteinExistence type="predicted"/>
<keyword evidence="1" id="KW-1185">Reference proteome</keyword>
<dbReference type="Proteomes" id="UP000790787">
    <property type="component" value="Chromosome 13"/>
</dbReference>